<accession>D7MBD6</accession>
<proteinExistence type="predicted"/>
<dbReference type="AlphaFoldDB" id="D7MBD6"/>
<dbReference type="STRING" id="81972.D7MBD6"/>
<dbReference type="Pfam" id="PF04782">
    <property type="entry name" value="DUF632"/>
    <property type="match status" value="1"/>
</dbReference>
<name>D7MBD6_ARALL</name>
<dbReference type="Gramene" id="Al_scaffold_0007_368">
    <property type="protein sequence ID" value="Al_scaffold_0007_368"/>
    <property type="gene ID" value="Al_scaffold_0007_368"/>
</dbReference>
<dbReference type="PANTHER" id="PTHR21450:SF35">
    <property type="entry name" value="TRANSCRIPTION FACTOR, PUTATIVE (DUF630 AND DUF632)-RELATED"/>
    <property type="match status" value="1"/>
</dbReference>
<dbReference type="InterPro" id="IPR006867">
    <property type="entry name" value="DUF632"/>
</dbReference>
<feature type="domain" description="DUF632" evidence="1">
    <location>
        <begin position="62"/>
        <end position="125"/>
    </location>
</feature>
<dbReference type="Proteomes" id="UP000008694">
    <property type="component" value="Unassembled WGS sequence"/>
</dbReference>
<organism evidence="3">
    <name type="scientific">Arabidopsis lyrata subsp. lyrata</name>
    <name type="common">Lyre-leaved rock-cress</name>
    <dbReference type="NCBI Taxonomy" id="81972"/>
    <lineage>
        <taxon>Eukaryota</taxon>
        <taxon>Viridiplantae</taxon>
        <taxon>Streptophyta</taxon>
        <taxon>Embryophyta</taxon>
        <taxon>Tracheophyta</taxon>
        <taxon>Spermatophyta</taxon>
        <taxon>Magnoliopsida</taxon>
        <taxon>eudicotyledons</taxon>
        <taxon>Gunneridae</taxon>
        <taxon>Pentapetalae</taxon>
        <taxon>rosids</taxon>
        <taxon>malvids</taxon>
        <taxon>Brassicales</taxon>
        <taxon>Brassicaceae</taxon>
        <taxon>Camelineae</taxon>
        <taxon>Arabidopsis</taxon>
    </lineage>
</organism>
<gene>
    <name evidence="2" type="ORF">ARALYDRAFT_656313</name>
</gene>
<keyword evidence="3" id="KW-1185">Reference proteome</keyword>
<evidence type="ECO:0000259" key="1">
    <source>
        <dbReference type="Pfam" id="PF04782"/>
    </source>
</evidence>
<dbReference type="HOGENOM" id="CLU_1930411_0_0_1"/>
<dbReference type="PANTHER" id="PTHR21450">
    <property type="entry name" value="PROTEIN ALTERED PHOSPHATE STARVATION RESPONSE 1"/>
    <property type="match status" value="1"/>
</dbReference>
<evidence type="ECO:0000313" key="3">
    <source>
        <dbReference type="Proteomes" id="UP000008694"/>
    </source>
</evidence>
<sequence>MASQSLMNCRTSSSSLALRTRVPKDIGEATIDPEPGDLTTSRRFLHKISMNGIDMTSKSLMQKLREMDVNKDRIRLDGLPSKTRSASKDLHSRIRVAIQSVDSISKLVERFRDDELEPQLLEFLSSKVQIG</sequence>
<dbReference type="EMBL" id="GL348719">
    <property type="protein sequence ID" value="EFH45279.1"/>
    <property type="molecule type" value="Genomic_DNA"/>
</dbReference>
<protein>
    <submittedName>
        <fullName evidence="2">Predicted protein</fullName>
    </submittedName>
</protein>
<dbReference type="eggNOG" id="KOG2966">
    <property type="taxonomic scope" value="Eukaryota"/>
</dbReference>
<evidence type="ECO:0000313" key="2">
    <source>
        <dbReference type="EMBL" id="EFH45279.1"/>
    </source>
</evidence>
<reference evidence="3" key="1">
    <citation type="journal article" date="2011" name="Nat. Genet.">
        <title>The Arabidopsis lyrata genome sequence and the basis of rapid genome size change.</title>
        <authorList>
            <person name="Hu T.T."/>
            <person name="Pattyn P."/>
            <person name="Bakker E.G."/>
            <person name="Cao J."/>
            <person name="Cheng J.-F."/>
            <person name="Clark R.M."/>
            <person name="Fahlgren N."/>
            <person name="Fawcett J.A."/>
            <person name="Grimwood J."/>
            <person name="Gundlach H."/>
            <person name="Haberer G."/>
            <person name="Hollister J.D."/>
            <person name="Ossowski S."/>
            <person name="Ottilar R.P."/>
            <person name="Salamov A.A."/>
            <person name="Schneeberger K."/>
            <person name="Spannagl M."/>
            <person name="Wang X."/>
            <person name="Yang L."/>
            <person name="Nasrallah M.E."/>
            <person name="Bergelson J."/>
            <person name="Carrington J.C."/>
            <person name="Gaut B.S."/>
            <person name="Schmutz J."/>
            <person name="Mayer K.F.X."/>
            <person name="Van de Peer Y."/>
            <person name="Grigoriev I.V."/>
            <person name="Nordborg M."/>
            <person name="Weigel D."/>
            <person name="Guo Y.-L."/>
        </authorList>
    </citation>
    <scope>NUCLEOTIDE SEQUENCE [LARGE SCALE GENOMIC DNA]</scope>
    <source>
        <strain evidence="3">cv. MN47</strain>
    </source>
</reference>